<organism evidence="9 10">
    <name type="scientific">Thermanaerosceptrum fracticalcis</name>
    <dbReference type="NCBI Taxonomy" id="1712410"/>
    <lineage>
        <taxon>Bacteria</taxon>
        <taxon>Bacillati</taxon>
        <taxon>Bacillota</taxon>
        <taxon>Clostridia</taxon>
        <taxon>Eubacteriales</taxon>
        <taxon>Peptococcaceae</taxon>
        <taxon>Thermanaerosceptrum</taxon>
    </lineage>
</organism>
<evidence type="ECO:0000256" key="3">
    <source>
        <dbReference type="ARBA" id="ARBA00023015"/>
    </source>
</evidence>
<dbReference type="Pfam" id="PF06971">
    <property type="entry name" value="Put_DNA-bind_N"/>
    <property type="match status" value="1"/>
</dbReference>
<protein>
    <recommendedName>
        <fullName evidence="7">Redox-sensing transcriptional repressor Rex</fullName>
    </recommendedName>
</protein>
<evidence type="ECO:0000256" key="1">
    <source>
        <dbReference type="ARBA" id="ARBA00022490"/>
    </source>
</evidence>
<dbReference type="RefSeq" id="WP_034423746.1">
    <property type="nucleotide sequence ID" value="NZ_CP045798.1"/>
</dbReference>
<keyword evidence="6 7" id="KW-0804">Transcription</keyword>
<dbReference type="InterPro" id="IPR022876">
    <property type="entry name" value="Tscrpt_rep_Rex"/>
</dbReference>
<dbReference type="InterPro" id="IPR058236">
    <property type="entry name" value="Rex_actinobacterial-type"/>
</dbReference>
<dbReference type="EMBL" id="CP045798">
    <property type="protein sequence ID" value="QNB47545.1"/>
    <property type="molecule type" value="Genomic_DNA"/>
</dbReference>
<dbReference type="InterPro" id="IPR036291">
    <property type="entry name" value="NAD(P)-bd_dom_sf"/>
</dbReference>
<keyword evidence="2 7" id="KW-0678">Repressor</keyword>
<dbReference type="InterPro" id="IPR009718">
    <property type="entry name" value="Rex_DNA-bd_C_dom"/>
</dbReference>
<name>A0A7G6E641_THEFR</name>
<comment type="similarity">
    <text evidence="7">Belongs to the transcriptional regulatory Rex family.</text>
</comment>
<comment type="subunit">
    <text evidence="7">Homodimer.</text>
</comment>
<dbReference type="Gene3D" id="1.10.10.10">
    <property type="entry name" value="Winged helix-like DNA-binding domain superfamily/Winged helix DNA-binding domain"/>
    <property type="match status" value="1"/>
</dbReference>
<dbReference type="PANTHER" id="PTHR35786">
    <property type="entry name" value="REDOX-SENSING TRANSCRIPTIONAL REPRESSOR REX"/>
    <property type="match status" value="1"/>
</dbReference>
<dbReference type="GO" id="GO:0045892">
    <property type="term" value="P:negative regulation of DNA-templated transcription"/>
    <property type="evidence" value="ECO:0007669"/>
    <property type="project" value="InterPro"/>
</dbReference>
<dbReference type="GO" id="GO:0005737">
    <property type="term" value="C:cytoplasm"/>
    <property type="evidence" value="ECO:0007669"/>
    <property type="project" value="UniProtKB-SubCell"/>
</dbReference>
<dbReference type="GO" id="GO:0003677">
    <property type="term" value="F:DNA binding"/>
    <property type="evidence" value="ECO:0007669"/>
    <property type="project" value="UniProtKB-UniRule"/>
</dbReference>
<sequence>MPIRTGPVVVPAAVIKRLPMYYRYLQVLVDEGLERISSRELSQLMGITSSQLRQDLSYFGEFGQQGYGYKVTELYQAICEILGLEKQYKTVLVGVGNLGRALINYQGFSRRGLNLKGIFDNNPAIIGENINGFTVRSVEELRPYLQKEGIQIGVITTPASAAQEIADILIAGGVTGIWNFAPQHISTLEDVIVENTHIGDGLLSLFFKMKHQERLELK</sequence>
<evidence type="ECO:0000259" key="8">
    <source>
        <dbReference type="SMART" id="SM00881"/>
    </source>
</evidence>
<dbReference type="Proteomes" id="UP000515847">
    <property type="component" value="Chromosome"/>
</dbReference>
<dbReference type="Gene3D" id="3.40.50.720">
    <property type="entry name" value="NAD(P)-binding Rossmann-like Domain"/>
    <property type="match status" value="1"/>
</dbReference>
<dbReference type="NCBIfam" id="NF003996">
    <property type="entry name" value="PRK05472.2-5"/>
    <property type="match status" value="1"/>
</dbReference>
<evidence type="ECO:0000256" key="6">
    <source>
        <dbReference type="ARBA" id="ARBA00023163"/>
    </source>
</evidence>
<dbReference type="KEGG" id="tfr:BR63_15405"/>
<dbReference type="InterPro" id="IPR003781">
    <property type="entry name" value="CoA-bd"/>
</dbReference>
<feature type="domain" description="CoA-binding" evidence="8">
    <location>
        <begin position="83"/>
        <end position="184"/>
    </location>
</feature>
<evidence type="ECO:0000313" key="9">
    <source>
        <dbReference type="EMBL" id="QNB47545.1"/>
    </source>
</evidence>
<dbReference type="InterPro" id="IPR036390">
    <property type="entry name" value="WH_DNA-bd_sf"/>
</dbReference>
<dbReference type="InterPro" id="IPR036388">
    <property type="entry name" value="WH-like_DNA-bd_sf"/>
</dbReference>
<evidence type="ECO:0000256" key="4">
    <source>
        <dbReference type="ARBA" id="ARBA00023027"/>
    </source>
</evidence>
<dbReference type="NCBIfam" id="NF003995">
    <property type="entry name" value="PRK05472.2-4"/>
    <property type="match status" value="1"/>
</dbReference>
<dbReference type="HAMAP" id="MF_01131">
    <property type="entry name" value="Rex"/>
    <property type="match status" value="1"/>
</dbReference>
<comment type="function">
    <text evidence="7">Modulates transcription in response to changes in cellular NADH/NAD(+) redox state.</text>
</comment>
<dbReference type="Pfam" id="PF02629">
    <property type="entry name" value="CoA_binding"/>
    <property type="match status" value="1"/>
</dbReference>
<evidence type="ECO:0000256" key="2">
    <source>
        <dbReference type="ARBA" id="ARBA00022491"/>
    </source>
</evidence>
<dbReference type="NCBIfam" id="NF003994">
    <property type="entry name" value="PRK05472.2-3"/>
    <property type="match status" value="1"/>
</dbReference>
<keyword evidence="4 7" id="KW-0520">NAD</keyword>
<comment type="subcellular location">
    <subcellularLocation>
        <location evidence="7">Cytoplasm</location>
    </subcellularLocation>
</comment>
<dbReference type="NCBIfam" id="NF003993">
    <property type="entry name" value="PRK05472.2-2"/>
    <property type="match status" value="1"/>
</dbReference>
<keyword evidence="3 7" id="KW-0805">Transcription regulation</keyword>
<dbReference type="SUPFAM" id="SSF46785">
    <property type="entry name" value="Winged helix' DNA-binding domain"/>
    <property type="match status" value="1"/>
</dbReference>
<feature type="DNA-binding region" description="H-T-H motif" evidence="7">
    <location>
        <begin position="20"/>
        <end position="59"/>
    </location>
</feature>
<gene>
    <name evidence="7" type="primary">rex</name>
    <name evidence="9" type="ORF">BR63_15405</name>
</gene>
<proteinExistence type="inferred from homology"/>
<keyword evidence="5 7" id="KW-0238">DNA-binding</keyword>
<evidence type="ECO:0000256" key="7">
    <source>
        <dbReference type="HAMAP-Rule" id="MF_01131"/>
    </source>
</evidence>
<dbReference type="SUPFAM" id="SSF51735">
    <property type="entry name" value="NAD(P)-binding Rossmann-fold domains"/>
    <property type="match status" value="1"/>
</dbReference>
<evidence type="ECO:0000313" key="10">
    <source>
        <dbReference type="Proteomes" id="UP000515847"/>
    </source>
</evidence>
<dbReference type="GO" id="GO:0051775">
    <property type="term" value="P:response to redox state"/>
    <property type="evidence" value="ECO:0007669"/>
    <property type="project" value="InterPro"/>
</dbReference>
<dbReference type="SMART" id="SM00881">
    <property type="entry name" value="CoA_binding"/>
    <property type="match status" value="1"/>
</dbReference>
<keyword evidence="1 7" id="KW-0963">Cytoplasm</keyword>
<dbReference type="OrthoDB" id="9784760at2"/>
<dbReference type="PANTHER" id="PTHR35786:SF1">
    <property type="entry name" value="REDOX-SENSING TRANSCRIPTIONAL REPRESSOR REX 1"/>
    <property type="match status" value="1"/>
</dbReference>
<reference evidence="9 10" key="1">
    <citation type="journal article" date="2019" name="Front. Microbiol.">
        <title>Thermoanaerosceptrum fracticalcis gen. nov. sp. nov., a Novel Fumarate-Fermenting Microorganism From a Deep Fractured Carbonate Aquifer of the US Great Basin.</title>
        <authorList>
            <person name="Hamilton-Brehm S.D."/>
            <person name="Stewart L.E."/>
            <person name="Zavarin M."/>
            <person name="Caldwell M."/>
            <person name="Lawson P.A."/>
            <person name="Onstott T.C."/>
            <person name="Grzymski J."/>
            <person name="Neveux I."/>
            <person name="Lollar B.S."/>
            <person name="Russell C.E."/>
            <person name="Moser D.P."/>
        </authorList>
    </citation>
    <scope>NUCLEOTIDE SEQUENCE [LARGE SCALE GENOMIC DNA]</scope>
    <source>
        <strain evidence="9 10">DRI-13</strain>
    </source>
</reference>
<dbReference type="GO" id="GO:0003700">
    <property type="term" value="F:DNA-binding transcription factor activity"/>
    <property type="evidence" value="ECO:0007669"/>
    <property type="project" value="UniProtKB-UniRule"/>
</dbReference>
<dbReference type="NCBIfam" id="NF003989">
    <property type="entry name" value="PRK05472.1-3"/>
    <property type="match status" value="1"/>
</dbReference>
<keyword evidence="10" id="KW-1185">Reference proteome</keyword>
<dbReference type="NCBIfam" id="NF003990">
    <property type="entry name" value="PRK05472.1-4"/>
    <property type="match status" value="1"/>
</dbReference>
<accession>A0A7G6E641</accession>
<feature type="binding site" evidence="7">
    <location>
        <begin position="94"/>
        <end position="99"/>
    </location>
    <ligand>
        <name>NAD(+)</name>
        <dbReference type="ChEBI" id="CHEBI:57540"/>
    </ligand>
</feature>
<dbReference type="AlphaFoldDB" id="A0A7G6E641"/>
<evidence type="ECO:0000256" key="5">
    <source>
        <dbReference type="ARBA" id="ARBA00023125"/>
    </source>
</evidence>